<accession>A0A4U5PAY8</accession>
<dbReference type="EMBL" id="AZBU02000002">
    <property type="protein sequence ID" value="TKR93124.1"/>
    <property type="molecule type" value="Genomic_DNA"/>
</dbReference>
<dbReference type="AlphaFoldDB" id="A0A4U5PAY8"/>
<evidence type="ECO:0000256" key="1">
    <source>
        <dbReference type="SAM" id="SignalP"/>
    </source>
</evidence>
<evidence type="ECO:0000313" key="2">
    <source>
        <dbReference type="EMBL" id="TKR93124.1"/>
    </source>
</evidence>
<dbReference type="Proteomes" id="UP000298663">
    <property type="component" value="Unassembled WGS sequence"/>
</dbReference>
<reference evidence="2 3" key="1">
    <citation type="journal article" date="2015" name="Genome Biol.">
        <title>Comparative genomics of Steinernema reveals deeply conserved gene regulatory networks.</title>
        <authorList>
            <person name="Dillman A.R."/>
            <person name="Macchietto M."/>
            <person name="Porter C.F."/>
            <person name="Rogers A."/>
            <person name="Williams B."/>
            <person name="Antoshechkin I."/>
            <person name="Lee M.M."/>
            <person name="Goodwin Z."/>
            <person name="Lu X."/>
            <person name="Lewis E.E."/>
            <person name="Goodrich-Blair H."/>
            <person name="Stock S.P."/>
            <person name="Adams B.J."/>
            <person name="Sternberg P.W."/>
            <person name="Mortazavi A."/>
        </authorList>
    </citation>
    <scope>NUCLEOTIDE SEQUENCE [LARGE SCALE GENOMIC DNA]</scope>
    <source>
        <strain evidence="2 3">ALL</strain>
    </source>
</reference>
<keyword evidence="1" id="KW-0732">Signal</keyword>
<proteinExistence type="predicted"/>
<evidence type="ECO:0000313" key="3">
    <source>
        <dbReference type="Proteomes" id="UP000298663"/>
    </source>
</evidence>
<feature type="signal peptide" evidence="1">
    <location>
        <begin position="1"/>
        <end position="19"/>
    </location>
</feature>
<organism evidence="2 3">
    <name type="scientific">Steinernema carpocapsae</name>
    <name type="common">Entomopathogenic nematode</name>
    <dbReference type="NCBI Taxonomy" id="34508"/>
    <lineage>
        <taxon>Eukaryota</taxon>
        <taxon>Metazoa</taxon>
        <taxon>Ecdysozoa</taxon>
        <taxon>Nematoda</taxon>
        <taxon>Chromadorea</taxon>
        <taxon>Rhabditida</taxon>
        <taxon>Tylenchina</taxon>
        <taxon>Panagrolaimomorpha</taxon>
        <taxon>Strongyloidoidea</taxon>
        <taxon>Steinernematidae</taxon>
        <taxon>Steinernema</taxon>
    </lineage>
</organism>
<comment type="caution">
    <text evidence="2">The sequence shown here is derived from an EMBL/GenBank/DDBJ whole genome shotgun (WGS) entry which is preliminary data.</text>
</comment>
<reference evidence="2 3" key="2">
    <citation type="journal article" date="2019" name="G3 (Bethesda)">
        <title>Hybrid Assembly of the Genome of the Entomopathogenic Nematode Steinernema carpocapsae Identifies the X-Chromosome.</title>
        <authorList>
            <person name="Serra L."/>
            <person name="Macchietto M."/>
            <person name="Macias-Munoz A."/>
            <person name="McGill C.J."/>
            <person name="Rodriguez I.M."/>
            <person name="Rodriguez B."/>
            <person name="Murad R."/>
            <person name="Mortazavi A."/>
        </authorList>
    </citation>
    <scope>NUCLEOTIDE SEQUENCE [LARGE SCALE GENOMIC DNA]</scope>
    <source>
        <strain evidence="2 3">ALL</strain>
    </source>
</reference>
<sequence>MLLVFLAVFLGLFAAPVSPKSRLCKQATTQTMRELKNEYDSYMGDAEGQKSVRKIMVVREEACGSVFPKMYLNDDNRPMVSQSDRCKPEEFADCIYGEADEDNRKRTIRRSSFKPAFLVARKTTSKEISHQFLSQNFMKSRTI</sequence>
<name>A0A4U5PAY8_STECR</name>
<gene>
    <name evidence="2" type="ORF">L596_007638</name>
</gene>
<protein>
    <submittedName>
        <fullName evidence="2">Uncharacterized protein</fullName>
    </submittedName>
</protein>
<keyword evidence="3" id="KW-1185">Reference proteome</keyword>
<feature type="chain" id="PRO_5020478554" evidence="1">
    <location>
        <begin position="20"/>
        <end position="143"/>
    </location>
</feature>